<evidence type="ECO:0000313" key="1">
    <source>
        <dbReference type="EMBL" id="RPA74475.1"/>
    </source>
</evidence>
<dbReference type="Proteomes" id="UP000275078">
    <property type="component" value="Unassembled WGS sequence"/>
</dbReference>
<name>A0A3N4HKW5_ASCIM</name>
<protein>
    <submittedName>
        <fullName evidence="1">Uncharacterized protein</fullName>
    </submittedName>
</protein>
<gene>
    <name evidence="1" type="ORF">BJ508DRAFT_340163</name>
</gene>
<proteinExistence type="predicted"/>
<keyword evidence="2" id="KW-1185">Reference proteome</keyword>
<reference evidence="1 2" key="1">
    <citation type="journal article" date="2018" name="Nat. Ecol. Evol.">
        <title>Pezizomycetes genomes reveal the molecular basis of ectomycorrhizal truffle lifestyle.</title>
        <authorList>
            <person name="Murat C."/>
            <person name="Payen T."/>
            <person name="Noel B."/>
            <person name="Kuo A."/>
            <person name="Morin E."/>
            <person name="Chen J."/>
            <person name="Kohler A."/>
            <person name="Krizsan K."/>
            <person name="Balestrini R."/>
            <person name="Da Silva C."/>
            <person name="Montanini B."/>
            <person name="Hainaut M."/>
            <person name="Levati E."/>
            <person name="Barry K.W."/>
            <person name="Belfiori B."/>
            <person name="Cichocki N."/>
            <person name="Clum A."/>
            <person name="Dockter R.B."/>
            <person name="Fauchery L."/>
            <person name="Guy J."/>
            <person name="Iotti M."/>
            <person name="Le Tacon F."/>
            <person name="Lindquist E.A."/>
            <person name="Lipzen A."/>
            <person name="Malagnac F."/>
            <person name="Mello A."/>
            <person name="Molinier V."/>
            <person name="Miyauchi S."/>
            <person name="Poulain J."/>
            <person name="Riccioni C."/>
            <person name="Rubini A."/>
            <person name="Sitrit Y."/>
            <person name="Splivallo R."/>
            <person name="Traeger S."/>
            <person name="Wang M."/>
            <person name="Zifcakova L."/>
            <person name="Wipf D."/>
            <person name="Zambonelli A."/>
            <person name="Paolocci F."/>
            <person name="Nowrousian M."/>
            <person name="Ottonello S."/>
            <person name="Baldrian P."/>
            <person name="Spatafora J.W."/>
            <person name="Henrissat B."/>
            <person name="Nagy L.G."/>
            <person name="Aury J.M."/>
            <person name="Wincker P."/>
            <person name="Grigoriev I.V."/>
            <person name="Bonfante P."/>
            <person name="Martin F.M."/>
        </authorList>
    </citation>
    <scope>NUCLEOTIDE SEQUENCE [LARGE SCALE GENOMIC DNA]</scope>
    <source>
        <strain evidence="1 2">RN42</strain>
    </source>
</reference>
<evidence type="ECO:0000313" key="2">
    <source>
        <dbReference type="Proteomes" id="UP000275078"/>
    </source>
</evidence>
<dbReference type="EMBL" id="ML119789">
    <property type="protein sequence ID" value="RPA74475.1"/>
    <property type="molecule type" value="Genomic_DNA"/>
</dbReference>
<dbReference type="AlphaFoldDB" id="A0A3N4HKW5"/>
<organism evidence="1 2">
    <name type="scientific">Ascobolus immersus RN42</name>
    <dbReference type="NCBI Taxonomy" id="1160509"/>
    <lineage>
        <taxon>Eukaryota</taxon>
        <taxon>Fungi</taxon>
        <taxon>Dikarya</taxon>
        <taxon>Ascomycota</taxon>
        <taxon>Pezizomycotina</taxon>
        <taxon>Pezizomycetes</taxon>
        <taxon>Pezizales</taxon>
        <taxon>Ascobolaceae</taxon>
        <taxon>Ascobolus</taxon>
    </lineage>
</organism>
<accession>A0A3N4HKW5</accession>
<sequence>MTSKTSSDPMTWKFNSIFESLHTKVLTSLSTCTELLQIQDPASHRELGRAFVGLVNNWSVVHNFLSKAERNALQRKQDQPGRCTASREALTLTLDMLDSDVRWNRLRGNHANNASRRIDRVSELLRRRKQSGLLRATQGKLIALVLECWRVGFEAFLEHTELLAIQIDGRLYGTSYEATNSQATAASYRAFFEEIARLLCFLAALRSESIEERIWRHLQTGE</sequence>